<protein>
    <submittedName>
        <fullName evidence="3">Unannotated protein</fullName>
    </submittedName>
</protein>
<evidence type="ECO:0000313" key="3">
    <source>
        <dbReference type="EMBL" id="CAB4869118.1"/>
    </source>
</evidence>
<dbReference type="AlphaFoldDB" id="A0A6J7DIG8"/>
<dbReference type="SMART" id="SM00062">
    <property type="entry name" value="PBPb"/>
    <property type="match status" value="1"/>
</dbReference>
<dbReference type="EMBL" id="CAFBLU010000007">
    <property type="protein sequence ID" value="CAB4869118.1"/>
    <property type="molecule type" value="Genomic_DNA"/>
</dbReference>
<organism evidence="3">
    <name type="scientific">freshwater metagenome</name>
    <dbReference type="NCBI Taxonomy" id="449393"/>
    <lineage>
        <taxon>unclassified sequences</taxon>
        <taxon>metagenomes</taxon>
        <taxon>ecological metagenomes</taxon>
    </lineage>
</organism>
<dbReference type="PANTHER" id="PTHR35936">
    <property type="entry name" value="MEMBRANE-BOUND LYTIC MUREIN TRANSGLYCOSYLASE F"/>
    <property type="match status" value="1"/>
</dbReference>
<feature type="domain" description="Solute-binding protein family 3/N-terminal" evidence="2">
    <location>
        <begin position="61"/>
        <end position="287"/>
    </location>
</feature>
<dbReference type="InterPro" id="IPR001638">
    <property type="entry name" value="Solute-binding_3/MltF_N"/>
</dbReference>
<accession>A0A6J7DIG8</accession>
<name>A0A6J7DIG8_9ZZZZ</name>
<gene>
    <name evidence="3" type="ORF">UFOPK3444_00624</name>
</gene>
<dbReference type="Pfam" id="PF00497">
    <property type="entry name" value="SBP_bac_3"/>
    <property type="match status" value="1"/>
</dbReference>
<reference evidence="3" key="1">
    <citation type="submission" date="2020-05" db="EMBL/GenBank/DDBJ databases">
        <authorList>
            <person name="Chiriac C."/>
            <person name="Salcher M."/>
            <person name="Ghai R."/>
            <person name="Kavagutti S V."/>
        </authorList>
    </citation>
    <scope>NUCLEOTIDE SEQUENCE</scope>
</reference>
<evidence type="ECO:0000256" key="1">
    <source>
        <dbReference type="ARBA" id="ARBA00022729"/>
    </source>
</evidence>
<dbReference type="PROSITE" id="PS51257">
    <property type="entry name" value="PROKAR_LIPOPROTEIN"/>
    <property type="match status" value="1"/>
</dbReference>
<proteinExistence type="predicted"/>
<dbReference type="Gene3D" id="3.40.190.10">
    <property type="entry name" value="Periplasmic binding protein-like II"/>
    <property type="match status" value="2"/>
</dbReference>
<dbReference type="SUPFAM" id="SSF53850">
    <property type="entry name" value="Periplasmic binding protein-like II"/>
    <property type="match status" value="1"/>
</dbReference>
<dbReference type="CDD" id="cd01004">
    <property type="entry name" value="PBP2_MidA_like"/>
    <property type="match status" value="1"/>
</dbReference>
<keyword evidence="1" id="KW-0732">Signal</keyword>
<evidence type="ECO:0000259" key="2">
    <source>
        <dbReference type="SMART" id="SM00062"/>
    </source>
</evidence>
<sequence length="300" mass="30526">MKTLTLRRLVPAVLVTTLVAVGLSACGGSSKTSTSASASSATATKDATVAAEVPAAFAGKPLTVALDASYPPMESIATDGKTVEGADADLANALATTMGLTANLQNAGFDGIIPGIEAGKYALGMSSFTDNKEREKTVDFVTYMSVGTAIYVTASSGAKVSTIADLCGLTVAVEKGTVQQTQAEDQSKKCAANKQIKVLVFPDQNGANLALSSDRAQAGLADAPVAAFAVKQSNGKFKIQGESFETAPYGIAMSKKSGLSKPVLDALNILIANGVYKSILDKWGMSSAAITQPVVNGATS</sequence>
<dbReference type="PANTHER" id="PTHR35936:SF17">
    <property type="entry name" value="ARGININE-BINDING EXTRACELLULAR PROTEIN ARTP"/>
    <property type="match status" value="1"/>
</dbReference>